<proteinExistence type="predicted"/>
<comment type="caution">
    <text evidence="3">The sequence shown here is derived from an EMBL/GenBank/DDBJ whole genome shotgun (WGS) entry which is preliminary data.</text>
</comment>
<evidence type="ECO:0000313" key="3">
    <source>
        <dbReference type="EMBL" id="MXO86797.1"/>
    </source>
</evidence>
<evidence type="ECO:0000313" key="4">
    <source>
        <dbReference type="Proteomes" id="UP000433104"/>
    </source>
</evidence>
<evidence type="ECO:0008006" key="5">
    <source>
        <dbReference type="Google" id="ProtNLM"/>
    </source>
</evidence>
<feature type="chain" id="PRO_5033009686" description="Secreted protein" evidence="2">
    <location>
        <begin position="22"/>
        <end position="187"/>
    </location>
</feature>
<protein>
    <recommendedName>
        <fullName evidence="5">Secreted protein</fullName>
    </recommendedName>
</protein>
<keyword evidence="2" id="KW-0732">Signal</keyword>
<keyword evidence="4" id="KW-1185">Reference proteome</keyword>
<sequence>MKRLIAPTAILAACLAAPVAAQDEDYAVNQVYITEGEECPASTEDVITVCGVLEEPYRIPKALRHSDDPANMSWAERVERLETVGDFGIMSCSPAGAGGLTGCTQQLIRAAYEDRANAPGVRMGQLIQEAREERLSTIDEDAAAEQERVEQIEREYMERLEREREQPVEGEVDETPPPIGPQVDPGN</sequence>
<dbReference type="EMBL" id="WTYW01000004">
    <property type="protein sequence ID" value="MXO86797.1"/>
    <property type="molecule type" value="Genomic_DNA"/>
</dbReference>
<dbReference type="AlphaFoldDB" id="A0A844ZIP9"/>
<feature type="compositionally biased region" description="Basic and acidic residues" evidence="1">
    <location>
        <begin position="156"/>
        <end position="167"/>
    </location>
</feature>
<feature type="signal peptide" evidence="2">
    <location>
        <begin position="1"/>
        <end position="21"/>
    </location>
</feature>
<accession>A0A844ZIP9</accession>
<gene>
    <name evidence="3" type="ORF">GRI38_12250</name>
</gene>
<reference evidence="3 4" key="1">
    <citation type="submission" date="2019-12" db="EMBL/GenBank/DDBJ databases">
        <title>Genomic-based taxomic classification of the family Erythrobacteraceae.</title>
        <authorList>
            <person name="Xu L."/>
        </authorList>
    </citation>
    <scope>NUCLEOTIDE SEQUENCE [LARGE SCALE GENOMIC DNA]</scope>
    <source>
        <strain evidence="3 4">MCCC 1A09962</strain>
    </source>
</reference>
<evidence type="ECO:0000256" key="1">
    <source>
        <dbReference type="SAM" id="MobiDB-lite"/>
    </source>
</evidence>
<name>A0A844ZIP9_9SPHN</name>
<evidence type="ECO:0000256" key="2">
    <source>
        <dbReference type="SAM" id="SignalP"/>
    </source>
</evidence>
<feature type="region of interest" description="Disordered" evidence="1">
    <location>
        <begin position="156"/>
        <end position="187"/>
    </location>
</feature>
<dbReference type="Proteomes" id="UP000433104">
    <property type="component" value="Unassembled WGS sequence"/>
</dbReference>
<organism evidence="3 4">
    <name type="scientific">Parapontixanthobacter aurantiacus</name>
    <dbReference type="NCBI Taxonomy" id="1463599"/>
    <lineage>
        <taxon>Bacteria</taxon>
        <taxon>Pseudomonadati</taxon>
        <taxon>Pseudomonadota</taxon>
        <taxon>Alphaproteobacteria</taxon>
        <taxon>Sphingomonadales</taxon>
        <taxon>Erythrobacteraceae</taxon>
        <taxon>Parapontixanthobacter</taxon>
    </lineage>
</organism>
<dbReference type="RefSeq" id="WP_160684476.1">
    <property type="nucleotide sequence ID" value="NZ_WTYW01000004.1"/>
</dbReference>
<dbReference type="OrthoDB" id="7391233at2"/>